<keyword evidence="2" id="KW-1185">Reference proteome</keyword>
<dbReference type="Proteomes" id="UP001057375">
    <property type="component" value="Unassembled WGS sequence"/>
</dbReference>
<reference evidence="1" key="1">
    <citation type="submission" date="2022-03" db="EMBL/GenBank/DDBJ databases">
        <title>Draft genome sequence of Aduncisulcus paluster, a free-living microaerophilic Fornicata.</title>
        <authorList>
            <person name="Yuyama I."/>
            <person name="Kume K."/>
            <person name="Tamura T."/>
            <person name="Inagaki Y."/>
            <person name="Hashimoto T."/>
        </authorList>
    </citation>
    <scope>NUCLEOTIDE SEQUENCE</scope>
    <source>
        <strain evidence="1">NY0171</strain>
    </source>
</reference>
<name>A0ABQ5KJA4_9EUKA</name>
<evidence type="ECO:0000313" key="1">
    <source>
        <dbReference type="EMBL" id="GKT32607.1"/>
    </source>
</evidence>
<gene>
    <name evidence="1" type="ORF">ADUPG1_006719</name>
</gene>
<accession>A0ABQ5KJA4</accession>
<sequence>DTGLLYLTSSSSIEYNAVSDRLEVNKDIYMNGIEISNQSSNFSIAASTDVHGNLNVVDSGSIVLNGTILGGGEDANDLGTNLLTVNGNLKVTDDIKVVGGVITLAGATISHDSSDSFFYMDNDLHIKTAELSATGSGGLGLNGTFTAIDIVSTDSLTVEGNTSLEGTLVTDGVVTFNNGTLNLNGVSILGSSSLLTINKPLYVNNSYVQIGTVTLTDNASVLSIGNSTSISGDLTVTGQVTVGSSVLAYSSDDSELSVSTATVVNNGALTVANGTLYLGLSSGASFVTLQHSSNILHVGNDTVFDTGIVTIGESVLTHVDSTSDYLDLSTDLMINGIKLEKLVSNNFHIAESTDITGNLSTTGTISLNEVVLSGSNDSSYVLQLSGNYVASGSLTSTEGTLYLTNSASLSYSATDGYATLNTDLKLNTTVITSNLSDLTIGNDVIITDSLTVQSGDLTVNGDGLFTGSLSVTGSLDIDANALSLGPLTMTAGNDGSVNYLELSHSLVVDGDYVQIGSVSGISLTDDSGVLAIDSDIRINTIDVSLDDSSLNIGSPLILGGSIDIAGSITIINTIDVSLDDSSLNIGSPLILGGSIDIAGSITMYDIVMSASNDSSFVLSIAGNVDINDDLIATNATLTSLNVTDSITLGSTAIISGELDGTTNQKTLIISDDLSVDQDAYIRRNLNISGDVVIDGVLDLGNAHLDASMAYLGLNVPITVNSLTPSITLTSTDDSIASTVLVPTINGLDINNDVFISDNSNLSVTGSFTLGSTELVYSASSLSIDNSLTITGSTFTLASVVFTDNSGTLEIAAPTTISGNVTMSNDTTVSGQLTVDDDLDLAGHILLGSNNLQLYDYGGIFTVSAPLSVGGNTTISGSIAATGTLFSLGPVANSIDLEYNGPSQLNISSDINLTVENAGLILENATIRYDTTDDVLTVDRTMIVNGVSIGEVSGGYFAIASDVSVDGNLDVDGEIYINDVTLTGTSDSTSYQLTISDNLVVSGTLNAGASTVSSFVTTGTVTINGAVLTGVDGGAGTDSLTLSGDFNASNLNITNDLSVGGDATITGDISLSGDITLDGSLSVDGISFQKYNDGSDDYMYINSDLYVNNSLKLGSNIILDGSSATLSVNSNASFAANVSVAGYVEIDEAQLSFDGGDETISFSHSAKWPTGSINVVGGTVTIGSIELGDESGVFVIDNSAGVRLESSSLKIGGSSGATLSYSSDLLSLNTSFSVEGITMAKLDSGTYSVFVIDNSAGVRLESSSLKIGGSSGATLSYSSDLLSLNTSFSVEGITMAKLDSGTYSGYLSFDSGIYGSNIVASDSITVFDSLYLGQDQDALFKRTASNTITVYDNLIVDTSLTTDYFYTDELTITGSTLTINDITLERIASAPNYLQISHNVKIDANTLTVSSGGSEDYFKLGSATITKTSGSYLDFDTDIKVNGVLLSGGGSTTLDVYGSIEIQGSYSITAPTFVLSDSGSNTITVDSSNVANFSGGISALSLETDNLSVNDIVITAPSTSLEIASAHVKIDSDQRYYIGSSVSISQEYGNTLIINATNLKLGSYTLSADNINGGFNISGNTTFNGGITMGNNETLELGSNVELTGTSSGLYINSANGMFLNSYKMNASGDSFTFYQNVSVSGDFTVSDVSVFNDNVTFNGSYMYLGSSSLYFSISGNDLSLYGTSLDLSNLSSVDASDVAMEIGSLTFGTNTITNGGYGLNIQNVTSITWGNGSSSTSTMSKTVNGIEIDDSLIVSDDLTLDASNLYITSGNYLYLGTSQIYDDSGNVTISTNAVLESFEVNDVYFDPNGSNGITVSGDLVTFADKVLFDELYVSSRLYTANTNLYLYNSGGYYLKLTWTSSLLSFQGTAGYTDLKAKSLTLVDASASTSLTVTDDALISTKYVASDEGIIISPFSSNIQAAGTTCAVGCDTPGKLFYLARENVFTDVALCLCVKTSPQGYIGLELGISTIYYASFTLDSVTD</sequence>
<comment type="caution">
    <text evidence="1">The sequence shown here is derived from an EMBL/GenBank/DDBJ whole genome shotgun (WGS) entry which is preliminary data.</text>
</comment>
<feature type="non-terminal residue" evidence="1">
    <location>
        <position position="1"/>
    </location>
</feature>
<dbReference type="EMBL" id="BQXS01010015">
    <property type="protein sequence ID" value="GKT32607.1"/>
    <property type="molecule type" value="Genomic_DNA"/>
</dbReference>
<dbReference type="Gene3D" id="2.160.10.10">
    <property type="entry name" value="Hexapeptide repeat proteins"/>
    <property type="match status" value="1"/>
</dbReference>
<proteinExistence type="predicted"/>
<evidence type="ECO:0000313" key="2">
    <source>
        <dbReference type="Proteomes" id="UP001057375"/>
    </source>
</evidence>
<organism evidence="1 2">
    <name type="scientific">Aduncisulcus paluster</name>
    <dbReference type="NCBI Taxonomy" id="2918883"/>
    <lineage>
        <taxon>Eukaryota</taxon>
        <taxon>Metamonada</taxon>
        <taxon>Carpediemonas-like organisms</taxon>
        <taxon>Aduncisulcus</taxon>
    </lineage>
</organism>
<protein>
    <submittedName>
        <fullName evidence="1">Uncharacterized protein</fullName>
    </submittedName>
</protein>